<comment type="caution">
    <text evidence="1">The sequence shown here is derived from an EMBL/GenBank/DDBJ whole genome shotgun (WGS) entry which is preliminary data.</text>
</comment>
<dbReference type="Proteomes" id="UP001437256">
    <property type="component" value="Unassembled WGS sequence"/>
</dbReference>
<dbReference type="InterPro" id="IPR032675">
    <property type="entry name" value="LRR_dom_sf"/>
</dbReference>
<gene>
    <name evidence="1" type="ORF">AAF712_015296</name>
</gene>
<reference evidence="1 2" key="1">
    <citation type="submission" date="2024-05" db="EMBL/GenBank/DDBJ databases">
        <title>A draft genome resource for the thread blight pathogen Marasmius tenuissimus strain MS-2.</title>
        <authorList>
            <person name="Yulfo-Soto G.E."/>
            <person name="Baruah I.K."/>
            <person name="Amoako-Attah I."/>
            <person name="Bukari Y."/>
            <person name="Meinhardt L.W."/>
            <person name="Bailey B.A."/>
            <person name="Cohen S.P."/>
        </authorList>
    </citation>
    <scope>NUCLEOTIDE SEQUENCE [LARGE SCALE GENOMIC DNA]</scope>
    <source>
        <strain evidence="1 2">MS-2</strain>
    </source>
</reference>
<dbReference type="SUPFAM" id="SSF52047">
    <property type="entry name" value="RNI-like"/>
    <property type="match status" value="1"/>
</dbReference>
<dbReference type="EMBL" id="JBBXMP010000380">
    <property type="protein sequence ID" value="KAL0058046.1"/>
    <property type="molecule type" value="Genomic_DNA"/>
</dbReference>
<organism evidence="1 2">
    <name type="scientific">Marasmius tenuissimus</name>
    <dbReference type="NCBI Taxonomy" id="585030"/>
    <lineage>
        <taxon>Eukaryota</taxon>
        <taxon>Fungi</taxon>
        <taxon>Dikarya</taxon>
        <taxon>Basidiomycota</taxon>
        <taxon>Agaricomycotina</taxon>
        <taxon>Agaricomycetes</taxon>
        <taxon>Agaricomycetidae</taxon>
        <taxon>Agaricales</taxon>
        <taxon>Marasmiineae</taxon>
        <taxon>Marasmiaceae</taxon>
        <taxon>Marasmius</taxon>
    </lineage>
</organism>
<protein>
    <recommendedName>
        <fullName evidence="3">F-box domain-containing protein</fullName>
    </recommendedName>
</protein>
<dbReference type="Gene3D" id="3.80.10.10">
    <property type="entry name" value="Ribonuclease Inhibitor"/>
    <property type="match status" value="1"/>
</dbReference>
<evidence type="ECO:0000313" key="1">
    <source>
        <dbReference type="EMBL" id="KAL0058046.1"/>
    </source>
</evidence>
<name>A0ABR2Z8X3_9AGAR</name>
<keyword evidence="2" id="KW-1185">Reference proteome</keyword>
<accession>A0ABR2Z8X3</accession>
<sequence length="524" mass="59160">MYQIHIHQLEVHKGEQATLRRNISYYLSVSSSPIRQLPPEILHDIFLFAATSEWNTFGVGGSRAHPCIQAGPPTGTWKSTAFALSSVCTLWRAIALNSPQLWSRIAVRVCQRSLEPTRLCTLRSGNHPLSVYIEDYLVDRHTESIDHLLRHRNRWADINVENAGTRIPVGLGQYSALPMIKSAVYCGWHQRAKILQRHLAGSKTLESLTLGFPDAGDGPPYSYYQALPLDRLRHLTARRWGNQAVRKFVDVLMRCHSLESFTYTNDSDVIGGGMADWESDSNTYISSVWRTGELVEPVVSPAETMTVNLHNRAGIYVELGDLFSCLTLPRLTSLNIRGSCNPTEGYADEWPRAKVEMFLSRSGSGNSSTLTKLSLEGMPLRDFQVLTLLRLTPALEDLTIREMWTSLTFHSPADSRKLVQTLTRMFMQELRSPGSNNDAFASSHPVVPRLKRMVLRVQAHFDADELFVDMVKSRWFIPVWSKQLREVELHVLGRALNAKTYETLKYLDKAGMMITVLGNGQHVV</sequence>
<evidence type="ECO:0008006" key="3">
    <source>
        <dbReference type="Google" id="ProtNLM"/>
    </source>
</evidence>
<proteinExistence type="predicted"/>
<evidence type="ECO:0000313" key="2">
    <source>
        <dbReference type="Proteomes" id="UP001437256"/>
    </source>
</evidence>
<dbReference type="Gene3D" id="1.20.1280.50">
    <property type="match status" value="1"/>
</dbReference>